<comment type="catalytic activity">
    <reaction evidence="5">
        <text>D-xylose + NADP(+) = D-xylono-1,5-lactone + NADPH + H(+)</text>
        <dbReference type="Rhea" id="RHEA:22000"/>
        <dbReference type="ChEBI" id="CHEBI:15378"/>
        <dbReference type="ChEBI" id="CHEBI:15867"/>
        <dbReference type="ChEBI" id="CHEBI:53455"/>
        <dbReference type="ChEBI" id="CHEBI:57783"/>
        <dbReference type="ChEBI" id="CHEBI:58349"/>
        <dbReference type="EC" id="1.1.1.179"/>
    </reaction>
</comment>
<dbReference type="Gene3D" id="3.40.50.720">
    <property type="entry name" value="NAD(P)-binding Rossmann-like Domain"/>
    <property type="match status" value="1"/>
</dbReference>
<gene>
    <name evidence="8" type="ORF">K493DRAFT_320020</name>
</gene>
<evidence type="ECO:0000313" key="8">
    <source>
        <dbReference type="EMBL" id="ORX85096.1"/>
    </source>
</evidence>
<dbReference type="InterPro" id="IPR055170">
    <property type="entry name" value="GFO_IDH_MocA-like_dom"/>
</dbReference>
<keyword evidence="2" id="KW-0560">Oxidoreductase</keyword>
<dbReference type="PANTHER" id="PTHR22604:SF105">
    <property type="entry name" value="TRANS-1,2-DIHYDROBENZENE-1,2-DIOL DEHYDROGENASE"/>
    <property type="match status" value="1"/>
</dbReference>
<proteinExistence type="inferred from homology"/>
<evidence type="ECO:0000256" key="4">
    <source>
        <dbReference type="ARBA" id="ARBA00042988"/>
    </source>
</evidence>
<protein>
    <recommendedName>
        <fullName evidence="3">D-xylose 1-dehydrogenase (NADP(+), D-xylono-1,5-lactone-forming)</fullName>
        <ecNumber evidence="3">1.1.1.179</ecNumber>
    </recommendedName>
    <alternativeName>
        <fullName evidence="4">D-xylose-NADP dehydrogenase</fullName>
    </alternativeName>
</protein>
<dbReference type="InterPro" id="IPR050984">
    <property type="entry name" value="Gfo/Idh/MocA_domain"/>
</dbReference>
<dbReference type="Proteomes" id="UP000193498">
    <property type="component" value="Unassembled WGS sequence"/>
</dbReference>
<dbReference type="GO" id="GO:0000166">
    <property type="term" value="F:nucleotide binding"/>
    <property type="evidence" value="ECO:0007669"/>
    <property type="project" value="InterPro"/>
</dbReference>
<dbReference type="Pfam" id="PF22725">
    <property type="entry name" value="GFO_IDH_MocA_C3"/>
    <property type="match status" value="1"/>
</dbReference>
<feature type="domain" description="Gfo/Idh/MocA-like oxidoreductase N-terminal" evidence="6">
    <location>
        <begin position="24"/>
        <end position="141"/>
    </location>
</feature>
<reference evidence="8 9" key="1">
    <citation type="submission" date="2016-07" db="EMBL/GenBank/DDBJ databases">
        <title>Pervasive Adenine N6-methylation of Active Genes in Fungi.</title>
        <authorList>
            <consortium name="DOE Joint Genome Institute"/>
            <person name="Mondo S.J."/>
            <person name="Dannebaum R.O."/>
            <person name="Kuo R.C."/>
            <person name="Labutti K."/>
            <person name="Haridas S."/>
            <person name="Kuo A."/>
            <person name="Salamov A."/>
            <person name="Ahrendt S.R."/>
            <person name="Lipzen A."/>
            <person name="Sullivan W."/>
            <person name="Andreopoulos W.B."/>
            <person name="Clum A."/>
            <person name="Lindquist E."/>
            <person name="Daum C."/>
            <person name="Ramamoorthy G.K."/>
            <person name="Gryganskyi A."/>
            <person name="Culley D."/>
            <person name="Magnuson J.K."/>
            <person name="James T.Y."/>
            <person name="O'Malley M.A."/>
            <person name="Stajich J.E."/>
            <person name="Spatafora J.W."/>
            <person name="Visel A."/>
            <person name="Grigoriev I.V."/>
        </authorList>
    </citation>
    <scope>NUCLEOTIDE SEQUENCE [LARGE SCALE GENOMIC DNA]</scope>
    <source>
        <strain evidence="8 9">CBS 931.73</strain>
    </source>
</reference>
<dbReference type="InterPro" id="IPR036291">
    <property type="entry name" value="NAD(P)-bd_dom_sf"/>
</dbReference>
<dbReference type="Gene3D" id="3.30.360.10">
    <property type="entry name" value="Dihydrodipicolinate Reductase, domain 2"/>
    <property type="match status" value="1"/>
</dbReference>
<dbReference type="STRING" id="1314790.A0A1Y1XIA1"/>
<evidence type="ECO:0000313" key="9">
    <source>
        <dbReference type="Proteomes" id="UP000193498"/>
    </source>
</evidence>
<name>A0A1Y1XIA1_9FUNG</name>
<accession>A0A1Y1XIA1</accession>
<evidence type="ECO:0000259" key="6">
    <source>
        <dbReference type="Pfam" id="PF01408"/>
    </source>
</evidence>
<dbReference type="FunCoup" id="A0A1Y1XIA1">
    <property type="interactions" value="3"/>
</dbReference>
<dbReference type="GO" id="GO:0047837">
    <property type="term" value="F:D-xylose 1-dehydrogenase (NADP+) activity"/>
    <property type="evidence" value="ECO:0007669"/>
    <property type="project" value="UniProtKB-EC"/>
</dbReference>
<evidence type="ECO:0000256" key="2">
    <source>
        <dbReference type="ARBA" id="ARBA00023002"/>
    </source>
</evidence>
<evidence type="ECO:0000256" key="5">
    <source>
        <dbReference type="ARBA" id="ARBA00049233"/>
    </source>
</evidence>
<dbReference type="SUPFAM" id="SSF51735">
    <property type="entry name" value="NAD(P)-binding Rossmann-fold domains"/>
    <property type="match status" value="1"/>
</dbReference>
<sequence length="375" mass="42102">MMTDKQRRDLINNPVESNKEPNALRIGLLGASNIAPNAVIRPAKSMSSVIIAGVAARDKARATEYAQKWSLPKVYEDYEALVNDPEVDAIYNALPNSLHHSWTLRALNSGKHVLVEKPGASNAEQALELLNKAQAKNLVLLEAFHNRFHPFMQHVRELLASKKYGAPTRIEAQFFLVPGVCQPTDFRYDFEFAGGALMDLGYVLSACRYFFAAEPIECTNAKATHLPGGDKRIDNEIEADLDFGNGRTAHIECGLSKEGLKEEVQIVKVYTESHCLTLDGYVLPHNHNALTVMELKGGESVTESIYRYPNQPEQVDWYSTYRYQLETFARRVFNVTKDPFWHQVDENSAVDGDDFLSSMKSIDMVYEKAGLGKRV</sequence>
<keyword evidence="9" id="KW-1185">Reference proteome</keyword>
<evidence type="ECO:0000256" key="3">
    <source>
        <dbReference type="ARBA" id="ARBA00038984"/>
    </source>
</evidence>
<organism evidence="8 9">
    <name type="scientific">Basidiobolus meristosporus CBS 931.73</name>
    <dbReference type="NCBI Taxonomy" id="1314790"/>
    <lineage>
        <taxon>Eukaryota</taxon>
        <taxon>Fungi</taxon>
        <taxon>Fungi incertae sedis</taxon>
        <taxon>Zoopagomycota</taxon>
        <taxon>Entomophthoromycotina</taxon>
        <taxon>Basidiobolomycetes</taxon>
        <taxon>Basidiobolales</taxon>
        <taxon>Basidiobolaceae</taxon>
        <taxon>Basidiobolus</taxon>
    </lineage>
</organism>
<evidence type="ECO:0000256" key="1">
    <source>
        <dbReference type="ARBA" id="ARBA00010928"/>
    </source>
</evidence>
<dbReference type="Pfam" id="PF01408">
    <property type="entry name" value="GFO_IDH_MocA"/>
    <property type="match status" value="1"/>
</dbReference>
<dbReference type="OrthoDB" id="64915at2759"/>
<evidence type="ECO:0000259" key="7">
    <source>
        <dbReference type="Pfam" id="PF22725"/>
    </source>
</evidence>
<dbReference type="InParanoid" id="A0A1Y1XIA1"/>
<dbReference type="EMBL" id="MCFE01000597">
    <property type="protein sequence ID" value="ORX85096.1"/>
    <property type="molecule type" value="Genomic_DNA"/>
</dbReference>
<comment type="caution">
    <text evidence="8">The sequence shown here is derived from an EMBL/GenBank/DDBJ whole genome shotgun (WGS) entry which is preliminary data.</text>
</comment>
<dbReference type="InterPro" id="IPR000683">
    <property type="entry name" value="Gfo/Idh/MocA-like_OxRdtase_N"/>
</dbReference>
<feature type="domain" description="GFO/IDH/MocA-like oxidoreductase" evidence="7">
    <location>
        <begin position="152"/>
        <end position="259"/>
    </location>
</feature>
<dbReference type="SUPFAM" id="SSF55347">
    <property type="entry name" value="Glyceraldehyde-3-phosphate dehydrogenase-like, C-terminal domain"/>
    <property type="match status" value="1"/>
</dbReference>
<dbReference type="PANTHER" id="PTHR22604">
    <property type="entry name" value="OXIDOREDUCTASES"/>
    <property type="match status" value="1"/>
</dbReference>
<comment type="similarity">
    <text evidence="1">Belongs to the Gfo/Idh/MocA family.</text>
</comment>
<dbReference type="AlphaFoldDB" id="A0A1Y1XIA1"/>
<dbReference type="EC" id="1.1.1.179" evidence="3"/>